<dbReference type="Proteomes" id="UP001519924">
    <property type="component" value="Unassembled WGS sequence"/>
</dbReference>
<protein>
    <submittedName>
        <fullName evidence="2">Tripartite tricarboxylate transporter substrate binding protein</fullName>
    </submittedName>
</protein>
<dbReference type="Gene3D" id="3.40.190.150">
    <property type="entry name" value="Bordetella uptake gene, domain 1"/>
    <property type="match status" value="1"/>
</dbReference>
<sequence length="329" mass="35243">MDIRRRTVLRLGVAAGAAAAPAGGGHAQQAEGFPERAVRYIVPFPPGGLTDIMARIVGQRLSEIWGRPVVVDNRPGGNALLGPDIAAKAPPDGHTLLAITMTHAVNASLFPNAPFDLLRDFAPVSVLGLLPLVVTVNANSPWRTLEELTRAVRTERLSGGSSPNGSPPHLGLELLRRHAGARENLVHVPYRGGAPAVTDLVAGTLDLMVCNLPECIAQYQAGRLRPLAVTAERRHRLLPDVPTVRELGAPGLEITNWTAMMTNAAVPAAIRARLERDTLAALRDPEVLRKAEEGGFDVLAWDSARSQAFLRSEVERWRALIAEAGIRPG</sequence>
<dbReference type="InterPro" id="IPR005064">
    <property type="entry name" value="BUG"/>
</dbReference>
<dbReference type="EMBL" id="JAHZUY010000075">
    <property type="protein sequence ID" value="MBW8271192.1"/>
    <property type="molecule type" value="Genomic_DNA"/>
</dbReference>
<comment type="caution">
    <text evidence="2">The sequence shown here is derived from an EMBL/GenBank/DDBJ whole genome shotgun (WGS) entry which is preliminary data.</text>
</comment>
<dbReference type="CDD" id="cd13578">
    <property type="entry name" value="PBP2_Bug27"/>
    <property type="match status" value="1"/>
</dbReference>
<reference evidence="2 3" key="1">
    <citation type="submission" date="2021-08" db="EMBL/GenBank/DDBJ databases">
        <title>Caldovatus sediminis gen. nov., sp. nov., a moderately thermophilic bacterium isolated from a hot spring.</title>
        <authorList>
            <person name="Hu C.-J."/>
            <person name="Li W.-J."/>
            <person name="Xian W.-D."/>
        </authorList>
    </citation>
    <scope>NUCLEOTIDE SEQUENCE [LARGE SCALE GENOMIC DNA]</scope>
    <source>
        <strain evidence="2 3">SYSU G05006</strain>
    </source>
</reference>
<dbReference type="InterPro" id="IPR006311">
    <property type="entry name" value="TAT_signal"/>
</dbReference>
<dbReference type="PANTHER" id="PTHR42928">
    <property type="entry name" value="TRICARBOXYLATE-BINDING PROTEIN"/>
    <property type="match status" value="1"/>
</dbReference>
<dbReference type="RefSeq" id="WP_220118966.1">
    <property type="nucleotide sequence ID" value="NZ_JAHZUY010000075.1"/>
</dbReference>
<dbReference type="Gene3D" id="3.40.190.10">
    <property type="entry name" value="Periplasmic binding protein-like II"/>
    <property type="match status" value="1"/>
</dbReference>
<dbReference type="SUPFAM" id="SSF53850">
    <property type="entry name" value="Periplasmic binding protein-like II"/>
    <property type="match status" value="1"/>
</dbReference>
<proteinExistence type="inferred from homology"/>
<keyword evidence="3" id="KW-1185">Reference proteome</keyword>
<dbReference type="PIRSF" id="PIRSF017082">
    <property type="entry name" value="YflP"/>
    <property type="match status" value="1"/>
</dbReference>
<name>A0ABS7F8A3_9PROT</name>
<dbReference type="Pfam" id="PF03401">
    <property type="entry name" value="TctC"/>
    <property type="match status" value="1"/>
</dbReference>
<evidence type="ECO:0000313" key="3">
    <source>
        <dbReference type="Proteomes" id="UP001519924"/>
    </source>
</evidence>
<evidence type="ECO:0000256" key="1">
    <source>
        <dbReference type="ARBA" id="ARBA00006987"/>
    </source>
</evidence>
<dbReference type="PROSITE" id="PS51318">
    <property type="entry name" value="TAT"/>
    <property type="match status" value="1"/>
</dbReference>
<organism evidence="2 3">
    <name type="scientific">Caldovatus aquaticus</name>
    <dbReference type="NCBI Taxonomy" id="2865671"/>
    <lineage>
        <taxon>Bacteria</taxon>
        <taxon>Pseudomonadati</taxon>
        <taxon>Pseudomonadota</taxon>
        <taxon>Alphaproteobacteria</taxon>
        <taxon>Acetobacterales</taxon>
        <taxon>Roseomonadaceae</taxon>
        <taxon>Caldovatus</taxon>
    </lineage>
</organism>
<dbReference type="InterPro" id="IPR042100">
    <property type="entry name" value="Bug_dom1"/>
</dbReference>
<dbReference type="PANTHER" id="PTHR42928:SF5">
    <property type="entry name" value="BLR1237 PROTEIN"/>
    <property type="match status" value="1"/>
</dbReference>
<gene>
    <name evidence="2" type="ORF">K1J50_17065</name>
</gene>
<comment type="similarity">
    <text evidence="1">Belongs to the UPF0065 (bug) family.</text>
</comment>
<accession>A0ABS7F8A3</accession>
<evidence type="ECO:0000313" key="2">
    <source>
        <dbReference type="EMBL" id="MBW8271192.1"/>
    </source>
</evidence>